<dbReference type="RefSeq" id="WP_154077556.1">
    <property type="nucleotide sequence ID" value="NZ_CP045929.1"/>
</dbReference>
<keyword evidence="3 6" id="KW-0812">Transmembrane</keyword>
<dbReference type="KEGG" id="sace:GIY23_16945"/>
<keyword evidence="4 6" id="KW-1133">Transmembrane helix</keyword>
<sequence>MLLDFSPLPAFLVASMVVVLTPGVDVFLLLRTSLRSGIRPGLLALAGIHTASVIQVGVVISGLGALITQNPAVLSVLKWLGAAYLVYLAATILRGLWLTRQETADLDAPATAGLREANPYLRGFFSNITNPKMLLFSLAFLPQFVGSSPQPAAQLVMLGVVFLVVAAIWEISIVVGAARIASKLRDPRVARTLDAVSAAAFLTISVGLVAT</sequence>
<feature type="transmembrane region" description="Helical" evidence="6">
    <location>
        <begin position="42"/>
        <end position="67"/>
    </location>
</feature>
<gene>
    <name evidence="7" type="ORF">GIY23_16945</name>
</gene>
<name>A0A5Q3QHP4_9PSEU</name>
<dbReference type="PANTHER" id="PTHR30086:SF20">
    <property type="entry name" value="ARGININE EXPORTER PROTEIN ARGO-RELATED"/>
    <property type="match status" value="1"/>
</dbReference>
<keyword evidence="8" id="KW-1185">Reference proteome</keyword>
<evidence type="ECO:0000313" key="7">
    <source>
        <dbReference type="EMBL" id="QGK70979.1"/>
    </source>
</evidence>
<evidence type="ECO:0000256" key="6">
    <source>
        <dbReference type="SAM" id="Phobius"/>
    </source>
</evidence>
<feature type="transmembrane region" description="Helical" evidence="6">
    <location>
        <begin position="120"/>
        <end position="141"/>
    </location>
</feature>
<evidence type="ECO:0000313" key="8">
    <source>
        <dbReference type="Proteomes" id="UP000371041"/>
    </source>
</evidence>
<evidence type="ECO:0000256" key="2">
    <source>
        <dbReference type="ARBA" id="ARBA00022475"/>
    </source>
</evidence>
<dbReference type="GO" id="GO:0015171">
    <property type="term" value="F:amino acid transmembrane transporter activity"/>
    <property type="evidence" value="ECO:0007669"/>
    <property type="project" value="TreeGrafter"/>
</dbReference>
<feature type="transmembrane region" description="Helical" evidence="6">
    <location>
        <begin position="153"/>
        <end position="177"/>
    </location>
</feature>
<proteinExistence type="predicted"/>
<dbReference type="Proteomes" id="UP000371041">
    <property type="component" value="Chromosome"/>
</dbReference>
<comment type="subcellular location">
    <subcellularLocation>
        <location evidence="1">Cell membrane</location>
        <topology evidence="1">Multi-pass membrane protein</topology>
    </subcellularLocation>
</comment>
<evidence type="ECO:0000256" key="1">
    <source>
        <dbReference type="ARBA" id="ARBA00004651"/>
    </source>
</evidence>
<keyword evidence="2" id="KW-1003">Cell membrane</keyword>
<evidence type="ECO:0000256" key="3">
    <source>
        <dbReference type="ARBA" id="ARBA00022692"/>
    </source>
</evidence>
<dbReference type="InterPro" id="IPR001123">
    <property type="entry name" value="LeuE-type"/>
</dbReference>
<protein>
    <submittedName>
        <fullName evidence="7">LysE family translocator</fullName>
    </submittedName>
</protein>
<evidence type="ECO:0000256" key="5">
    <source>
        <dbReference type="ARBA" id="ARBA00023136"/>
    </source>
</evidence>
<dbReference type="PIRSF" id="PIRSF006324">
    <property type="entry name" value="LeuE"/>
    <property type="match status" value="1"/>
</dbReference>
<dbReference type="GO" id="GO:0005886">
    <property type="term" value="C:plasma membrane"/>
    <property type="evidence" value="ECO:0007669"/>
    <property type="project" value="UniProtKB-SubCell"/>
</dbReference>
<keyword evidence="5 6" id="KW-0472">Membrane</keyword>
<evidence type="ECO:0000256" key="4">
    <source>
        <dbReference type="ARBA" id="ARBA00022989"/>
    </source>
</evidence>
<dbReference type="Pfam" id="PF01810">
    <property type="entry name" value="LysE"/>
    <property type="match status" value="1"/>
</dbReference>
<dbReference type="PANTHER" id="PTHR30086">
    <property type="entry name" value="ARGININE EXPORTER PROTEIN ARGO"/>
    <property type="match status" value="1"/>
</dbReference>
<reference evidence="8" key="1">
    <citation type="submission" date="2019-11" db="EMBL/GenBank/DDBJ databases">
        <title>The complete genome sequence of Saccharopolyspora sp. E2A.</title>
        <authorList>
            <person name="Zhang G."/>
        </authorList>
    </citation>
    <scope>NUCLEOTIDE SEQUENCE [LARGE SCALE GENOMIC DNA]</scope>
    <source>
        <strain evidence="8">E2A</strain>
    </source>
</reference>
<dbReference type="AlphaFoldDB" id="A0A5Q3QHP4"/>
<dbReference type="EMBL" id="CP045929">
    <property type="protein sequence ID" value="QGK70979.1"/>
    <property type="molecule type" value="Genomic_DNA"/>
</dbReference>
<feature type="transmembrane region" description="Helical" evidence="6">
    <location>
        <begin position="79"/>
        <end position="99"/>
    </location>
</feature>
<feature type="transmembrane region" description="Helical" evidence="6">
    <location>
        <begin position="6"/>
        <end position="30"/>
    </location>
</feature>
<accession>A0A5Q3QHP4</accession>
<organism evidence="7 8">
    <name type="scientific">Allosaccharopolyspora coralli</name>
    <dbReference type="NCBI Taxonomy" id="2665642"/>
    <lineage>
        <taxon>Bacteria</taxon>
        <taxon>Bacillati</taxon>
        <taxon>Actinomycetota</taxon>
        <taxon>Actinomycetes</taxon>
        <taxon>Pseudonocardiales</taxon>
        <taxon>Pseudonocardiaceae</taxon>
        <taxon>Allosaccharopolyspora</taxon>
    </lineage>
</organism>